<sequence>MKSRTGRQRHIAVLLSSLMICGALLSACQDGSGSEENQNLNAAGGTQQEADGTTVHLTEDTGDDGAKTDGEADSSPSGDSEDSGSASTDDEQGSADAGNETATDDSLMEQRSVSAMQNTIDSQSVVTNAEAMTVIVNKQRSLPEGYEPSDLVEPNVPFSFDGPHEKRHMRKEAAEALEKLFAGAEADGIELRAVSGYRSYERQVSIYNNNVKTKGQEYTDRVSSKPGRSEHQTGLAIDVSSPSVGNALEEVFGTSKEGQWLAEHAAEYGFVIRYLKGEEDITGYVYEPWHIRYVGTDLAPDIVKSGLTLEEYFDEANIKL</sequence>
<keyword evidence="5" id="KW-1185">Reference proteome</keyword>
<dbReference type="Pfam" id="PF02557">
    <property type="entry name" value="VanY"/>
    <property type="match status" value="1"/>
</dbReference>
<dbReference type="PANTHER" id="PTHR34385">
    <property type="entry name" value="D-ALANYL-D-ALANINE CARBOXYPEPTIDASE"/>
    <property type="match status" value="1"/>
</dbReference>
<dbReference type="SUPFAM" id="SSF55166">
    <property type="entry name" value="Hedgehog/DD-peptidase"/>
    <property type="match status" value="1"/>
</dbReference>
<protein>
    <submittedName>
        <fullName evidence="4">M15 family metallopeptidase</fullName>
    </submittedName>
</protein>
<evidence type="ECO:0000313" key="4">
    <source>
        <dbReference type="EMBL" id="NUU75044.1"/>
    </source>
</evidence>
<dbReference type="EMBL" id="JABMCB010000164">
    <property type="protein sequence ID" value="NUU75044.1"/>
    <property type="molecule type" value="Genomic_DNA"/>
</dbReference>
<proteinExistence type="predicted"/>
<dbReference type="InterPro" id="IPR009045">
    <property type="entry name" value="Zn_M74/Hedgehog-like"/>
</dbReference>
<keyword evidence="2" id="KW-0732">Signal</keyword>
<feature type="chain" id="PRO_5038777751" evidence="2">
    <location>
        <begin position="27"/>
        <end position="320"/>
    </location>
</feature>
<dbReference type="GO" id="GO:0006508">
    <property type="term" value="P:proteolysis"/>
    <property type="evidence" value="ECO:0007669"/>
    <property type="project" value="InterPro"/>
</dbReference>
<dbReference type="InterPro" id="IPR052179">
    <property type="entry name" value="DD-CPase-like"/>
</dbReference>
<dbReference type="RefSeq" id="WP_175394901.1">
    <property type="nucleotide sequence ID" value="NZ_JABMCB010000164.1"/>
</dbReference>
<dbReference type="InterPro" id="IPR058193">
    <property type="entry name" value="VanY/YodJ_core_dom"/>
</dbReference>
<comment type="caution">
    <text evidence="4">The sequence shown here is derived from an EMBL/GenBank/DDBJ whole genome shotgun (WGS) entry which is preliminary data.</text>
</comment>
<evidence type="ECO:0000313" key="5">
    <source>
        <dbReference type="Proteomes" id="UP000526125"/>
    </source>
</evidence>
<feature type="signal peptide" evidence="2">
    <location>
        <begin position="1"/>
        <end position="26"/>
    </location>
</feature>
<feature type="domain" description="D-alanyl-D-alanine carboxypeptidase-like core" evidence="3">
    <location>
        <begin position="167"/>
        <end position="295"/>
    </location>
</feature>
<dbReference type="Gene3D" id="3.30.1380.10">
    <property type="match status" value="1"/>
</dbReference>
<reference evidence="4 5" key="1">
    <citation type="submission" date="2020-05" db="EMBL/GenBank/DDBJ databases">
        <title>Genome Sequencing of Type Strains.</title>
        <authorList>
            <person name="Lemaire J.F."/>
            <person name="Inderbitzin P."/>
            <person name="Gregorio O.A."/>
            <person name="Collins S.B."/>
            <person name="Wespe N."/>
            <person name="Knight-Connoni V."/>
        </authorList>
    </citation>
    <scope>NUCLEOTIDE SEQUENCE [LARGE SCALE GENOMIC DNA]</scope>
    <source>
        <strain evidence="4 5">LMG 21957</strain>
    </source>
</reference>
<evidence type="ECO:0000256" key="1">
    <source>
        <dbReference type="SAM" id="MobiDB-lite"/>
    </source>
</evidence>
<dbReference type="GO" id="GO:0008233">
    <property type="term" value="F:peptidase activity"/>
    <property type="evidence" value="ECO:0007669"/>
    <property type="project" value="InterPro"/>
</dbReference>
<feature type="compositionally biased region" description="Polar residues" evidence="1">
    <location>
        <begin position="29"/>
        <end position="51"/>
    </location>
</feature>
<name>A0A7Y6BUD6_9BACL</name>
<dbReference type="AlphaFoldDB" id="A0A7Y6BUD6"/>
<dbReference type="PANTHER" id="PTHR34385:SF1">
    <property type="entry name" value="PEPTIDOGLYCAN L-ALANYL-D-GLUTAMATE ENDOPEPTIDASE CWLK"/>
    <property type="match status" value="1"/>
</dbReference>
<organism evidence="4 5">
    <name type="scientific">Paenibacillus xylanilyticus</name>
    <dbReference type="NCBI Taxonomy" id="248903"/>
    <lineage>
        <taxon>Bacteria</taxon>
        <taxon>Bacillati</taxon>
        <taxon>Bacillota</taxon>
        <taxon>Bacilli</taxon>
        <taxon>Bacillales</taxon>
        <taxon>Paenibacillaceae</taxon>
        <taxon>Paenibacillus</taxon>
    </lineage>
</organism>
<dbReference type="InterPro" id="IPR003709">
    <property type="entry name" value="VanY-like_core_dom"/>
</dbReference>
<feature type="compositionally biased region" description="Low complexity" evidence="1">
    <location>
        <begin position="73"/>
        <end position="87"/>
    </location>
</feature>
<evidence type="ECO:0000256" key="2">
    <source>
        <dbReference type="SAM" id="SignalP"/>
    </source>
</evidence>
<gene>
    <name evidence="4" type="ORF">HP552_07295</name>
</gene>
<feature type="region of interest" description="Disordered" evidence="1">
    <location>
        <begin position="29"/>
        <end position="105"/>
    </location>
</feature>
<dbReference type="CDD" id="cd14852">
    <property type="entry name" value="LD-carboxypeptidase"/>
    <property type="match status" value="1"/>
</dbReference>
<dbReference type="PROSITE" id="PS51257">
    <property type="entry name" value="PROKAR_LIPOPROTEIN"/>
    <property type="match status" value="1"/>
</dbReference>
<evidence type="ECO:0000259" key="3">
    <source>
        <dbReference type="Pfam" id="PF02557"/>
    </source>
</evidence>
<dbReference type="Proteomes" id="UP000526125">
    <property type="component" value="Unassembled WGS sequence"/>
</dbReference>
<accession>A0A7Y6BUD6</accession>